<feature type="transmembrane region" description="Helical" evidence="1">
    <location>
        <begin position="167"/>
        <end position="183"/>
    </location>
</feature>
<gene>
    <name evidence="2" type="ORF">F5984_00635</name>
</gene>
<keyword evidence="1" id="KW-0472">Membrane</keyword>
<feature type="transmembrane region" description="Helical" evidence="1">
    <location>
        <begin position="355"/>
        <end position="373"/>
    </location>
</feature>
<sequence length="430" mass="48664">MISLDTTSLVKTIIALGLSAVVMLVWYGQRRLMPVLDAHERTTRWLAFVALRLVPFAAVYLVLNQEPRSDVIFFYERAVPAMEGKLVYRDFLSFHAPLFTYLTVLPLFIWNNARVLVLMMALLEFVIANATYRYVRPRTPDALLRYVLYYLLPLPFVAMVLSSEEDVWMWGFGLLTLALPASLSDRRFAFLTGLIWGVAMLTIKFMLVVLLIPLFFLIKDRLYYLLGLAVVGIPSILILYALMGTAFLMPIQHSSYPMAPNLVSVLRPILGSLFGQVSLTSLNWVGLLGTIGGGSWVAWQFRQLGYRRAFPLVFCFVFGLFMVMLPSAPGYYLFTQEMALVFVLLANTRTHWLRFAVLNFLLVVQPILMIVYADNALYTSLSMLSNPVYLLDYGIQVIELAGLIWLVVLSYNKLKVEEVGKGVSAEKGVV</sequence>
<feature type="transmembrane region" description="Helical" evidence="1">
    <location>
        <begin position="12"/>
        <end position="29"/>
    </location>
</feature>
<feature type="transmembrane region" description="Helical" evidence="1">
    <location>
        <begin position="115"/>
        <end position="135"/>
    </location>
</feature>
<evidence type="ECO:0008006" key="4">
    <source>
        <dbReference type="Google" id="ProtNLM"/>
    </source>
</evidence>
<dbReference type="EMBL" id="WELI01000001">
    <property type="protein sequence ID" value="KAB7732501.1"/>
    <property type="molecule type" value="Genomic_DNA"/>
</dbReference>
<protein>
    <recommendedName>
        <fullName evidence="4">DUF2029 domain-containing protein</fullName>
    </recommendedName>
</protein>
<feature type="transmembrane region" description="Helical" evidence="1">
    <location>
        <begin position="306"/>
        <end position="325"/>
    </location>
</feature>
<feature type="transmembrane region" description="Helical" evidence="1">
    <location>
        <begin position="222"/>
        <end position="243"/>
    </location>
</feature>
<feature type="transmembrane region" description="Helical" evidence="1">
    <location>
        <begin position="45"/>
        <end position="63"/>
    </location>
</feature>
<evidence type="ECO:0000256" key="1">
    <source>
        <dbReference type="SAM" id="Phobius"/>
    </source>
</evidence>
<feature type="transmembrane region" description="Helical" evidence="1">
    <location>
        <begin position="142"/>
        <end position="161"/>
    </location>
</feature>
<comment type="caution">
    <text evidence="2">The sequence shown here is derived from an EMBL/GenBank/DDBJ whole genome shotgun (WGS) entry which is preliminary data.</text>
</comment>
<reference evidence="2 3" key="1">
    <citation type="submission" date="2019-10" db="EMBL/GenBank/DDBJ databases">
        <title>Rudanella paleaurantiibacter sp. nov., isolated from sludge.</title>
        <authorList>
            <person name="Xu S.Q."/>
        </authorList>
    </citation>
    <scope>NUCLEOTIDE SEQUENCE [LARGE SCALE GENOMIC DNA]</scope>
    <source>
        <strain evidence="2 3">HX-22-17</strain>
    </source>
</reference>
<dbReference type="AlphaFoldDB" id="A0A7J5U444"/>
<organism evidence="2 3">
    <name type="scientific">Rudanella paleaurantiibacter</name>
    <dbReference type="NCBI Taxonomy" id="2614655"/>
    <lineage>
        <taxon>Bacteria</taxon>
        <taxon>Pseudomonadati</taxon>
        <taxon>Bacteroidota</taxon>
        <taxon>Cytophagia</taxon>
        <taxon>Cytophagales</taxon>
        <taxon>Cytophagaceae</taxon>
        <taxon>Rudanella</taxon>
    </lineage>
</organism>
<feature type="transmembrane region" description="Helical" evidence="1">
    <location>
        <begin position="91"/>
        <end position="109"/>
    </location>
</feature>
<feature type="transmembrane region" description="Helical" evidence="1">
    <location>
        <begin position="281"/>
        <end position="299"/>
    </location>
</feature>
<name>A0A7J5U444_9BACT</name>
<keyword evidence="1" id="KW-1133">Transmembrane helix</keyword>
<dbReference type="Proteomes" id="UP000488299">
    <property type="component" value="Unassembled WGS sequence"/>
</dbReference>
<dbReference type="RefSeq" id="WP_152121857.1">
    <property type="nucleotide sequence ID" value="NZ_WELI01000001.1"/>
</dbReference>
<evidence type="ECO:0000313" key="2">
    <source>
        <dbReference type="EMBL" id="KAB7732501.1"/>
    </source>
</evidence>
<proteinExistence type="predicted"/>
<evidence type="ECO:0000313" key="3">
    <source>
        <dbReference type="Proteomes" id="UP000488299"/>
    </source>
</evidence>
<feature type="transmembrane region" description="Helical" evidence="1">
    <location>
        <begin position="190"/>
        <end position="216"/>
    </location>
</feature>
<keyword evidence="3" id="KW-1185">Reference proteome</keyword>
<keyword evidence="1" id="KW-0812">Transmembrane</keyword>
<accession>A0A7J5U444</accession>
<feature type="transmembrane region" description="Helical" evidence="1">
    <location>
        <begin position="393"/>
        <end position="411"/>
    </location>
</feature>